<dbReference type="Gene3D" id="3.40.190.290">
    <property type="match status" value="1"/>
</dbReference>
<dbReference type="Pfam" id="PF00126">
    <property type="entry name" value="HTH_1"/>
    <property type="match status" value="1"/>
</dbReference>
<protein>
    <submittedName>
        <fullName evidence="6">LysR family transcriptional regulator</fullName>
    </submittedName>
</protein>
<dbReference type="Gene3D" id="1.10.10.10">
    <property type="entry name" value="Winged helix-like DNA-binding domain superfamily/Winged helix DNA-binding domain"/>
    <property type="match status" value="1"/>
</dbReference>
<dbReference type="InterPro" id="IPR050950">
    <property type="entry name" value="HTH-type_LysR_regulators"/>
</dbReference>
<dbReference type="OrthoDB" id="8479357at2"/>
<accession>A0A2S4LWW6</accession>
<dbReference type="GO" id="GO:0003677">
    <property type="term" value="F:DNA binding"/>
    <property type="evidence" value="ECO:0007669"/>
    <property type="project" value="UniProtKB-KW"/>
</dbReference>
<dbReference type="AlphaFoldDB" id="A0A2S4LWW6"/>
<evidence type="ECO:0000256" key="1">
    <source>
        <dbReference type="ARBA" id="ARBA00009437"/>
    </source>
</evidence>
<dbReference type="InterPro" id="IPR036390">
    <property type="entry name" value="WH_DNA-bd_sf"/>
</dbReference>
<dbReference type="PROSITE" id="PS50931">
    <property type="entry name" value="HTH_LYSR"/>
    <property type="match status" value="1"/>
</dbReference>
<evidence type="ECO:0000313" key="6">
    <source>
        <dbReference type="EMBL" id="POR46953.1"/>
    </source>
</evidence>
<dbReference type="PANTHER" id="PTHR30419">
    <property type="entry name" value="HTH-TYPE TRANSCRIPTIONAL REGULATOR YBHD"/>
    <property type="match status" value="1"/>
</dbReference>
<proteinExistence type="inferred from homology"/>
<dbReference type="InterPro" id="IPR000847">
    <property type="entry name" value="LysR_HTH_N"/>
</dbReference>
<keyword evidence="4" id="KW-0804">Transcription</keyword>
<keyword evidence="3" id="KW-0238">DNA-binding</keyword>
<dbReference type="SUPFAM" id="SSF46785">
    <property type="entry name" value="Winged helix' DNA-binding domain"/>
    <property type="match status" value="1"/>
</dbReference>
<reference evidence="6 7" key="1">
    <citation type="submission" date="2018-01" db="EMBL/GenBank/DDBJ databases">
        <title>Genomic Encyclopedia of Type Strains, Phase III (KMG-III): the genomes of soil and plant-associated and newly described type strains.</title>
        <authorList>
            <person name="Whitman W."/>
        </authorList>
    </citation>
    <scope>NUCLEOTIDE SEQUENCE [LARGE SCALE GENOMIC DNA]</scope>
    <source>
        <strain evidence="6 7">1131</strain>
    </source>
</reference>
<dbReference type="Proteomes" id="UP000236919">
    <property type="component" value="Unassembled WGS sequence"/>
</dbReference>
<dbReference type="EMBL" id="PQFZ01000021">
    <property type="protein sequence ID" value="POR46953.1"/>
    <property type="molecule type" value="Genomic_DNA"/>
</dbReference>
<dbReference type="InterPro" id="IPR005119">
    <property type="entry name" value="LysR_subst-bd"/>
</dbReference>
<evidence type="ECO:0000256" key="4">
    <source>
        <dbReference type="ARBA" id="ARBA00023163"/>
    </source>
</evidence>
<dbReference type="FunFam" id="1.10.10.10:FF:000001">
    <property type="entry name" value="LysR family transcriptional regulator"/>
    <property type="match status" value="1"/>
</dbReference>
<comment type="similarity">
    <text evidence="1">Belongs to the LysR transcriptional regulatory family.</text>
</comment>
<evidence type="ECO:0000313" key="7">
    <source>
        <dbReference type="Proteomes" id="UP000236919"/>
    </source>
</evidence>
<dbReference type="GO" id="GO:0005829">
    <property type="term" value="C:cytosol"/>
    <property type="evidence" value="ECO:0007669"/>
    <property type="project" value="TreeGrafter"/>
</dbReference>
<dbReference type="PRINTS" id="PR00039">
    <property type="entry name" value="HTHLYSR"/>
</dbReference>
<dbReference type="GO" id="GO:0003700">
    <property type="term" value="F:DNA-binding transcription factor activity"/>
    <property type="evidence" value="ECO:0007669"/>
    <property type="project" value="InterPro"/>
</dbReference>
<dbReference type="SUPFAM" id="SSF53850">
    <property type="entry name" value="Periplasmic binding protein-like II"/>
    <property type="match status" value="1"/>
</dbReference>
<comment type="caution">
    <text evidence="6">The sequence shown here is derived from an EMBL/GenBank/DDBJ whole genome shotgun (WGS) entry which is preliminary data.</text>
</comment>
<dbReference type="RefSeq" id="WP_103720805.1">
    <property type="nucleotide sequence ID" value="NZ_PQFZ01000021.1"/>
</dbReference>
<keyword evidence="7" id="KW-1185">Reference proteome</keyword>
<gene>
    <name evidence="6" type="ORF">CYD53_12137</name>
</gene>
<sequence>MKLRQLKNFLLIAETGNLLRAAAHLGVAQPALSRDLKLLEEELSTRLFIRDGRGVSLTRDGAIFRAAIASHVAGLEAAKQALIGRRTGVVGSIRLGWTGTISIPLASRVISAFTQRFPGVELHARGGSSLQIAEWLARDEIDIGVFNSERAASGSLVETLMSARLFHVARAGGESAPTISFAEATATPLFMHSRQNALGRIVETCAREHDIALRIYAEVDDFVAVRPMIEEGHGAAIVPLSLLHGGGLDRLAIRQVTDPELILYFHLAVSKIKRSNPTVRGLAETIRSELRQAIAQGHVDGEFRPG</sequence>
<feature type="domain" description="HTH lysR-type" evidence="5">
    <location>
        <begin position="1"/>
        <end position="58"/>
    </location>
</feature>
<keyword evidence="2" id="KW-0805">Transcription regulation</keyword>
<dbReference type="Pfam" id="PF03466">
    <property type="entry name" value="LysR_substrate"/>
    <property type="match status" value="1"/>
</dbReference>
<evidence type="ECO:0000259" key="5">
    <source>
        <dbReference type="PROSITE" id="PS50931"/>
    </source>
</evidence>
<name>A0A2S4LWW6_9HYPH</name>
<dbReference type="InterPro" id="IPR036388">
    <property type="entry name" value="WH-like_DNA-bd_sf"/>
</dbReference>
<evidence type="ECO:0000256" key="2">
    <source>
        <dbReference type="ARBA" id="ARBA00023015"/>
    </source>
</evidence>
<evidence type="ECO:0000256" key="3">
    <source>
        <dbReference type="ARBA" id="ARBA00023125"/>
    </source>
</evidence>
<organism evidence="6 7">
    <name type="scientific">Bosea psychrotolerans</name>
    <dbReference type="NCBI Taxonomy" id="1871628"/>
    <lineage>
        <taxon>Bacteria</taxon>
        <taxon>Pseudomonadati</taxon>
        <taxon>Pseudomonadota</taxon>
        <taxon>Alphaproteobacteria</taxon>
        <taxon>Hyphomicrobiales</taxon>
        <taxon>Boseaceae</taxon>
        <taxon>Bosea</taxon>
    </lineage>
</organism>